<dbReference type="GO" id="GO:0022904">
    <property type="term" value="P:respiratory electron transport chain"/>
    <property type="evidence" value="ECO:0007669"/>
    <property type="project" value="InterPro"/>
</dbReference>
<dbReference type="Gene3D" id="1.20.950.20">
    <property type="entry name" value="Transmembrane di-heme cytochromes, Chain C"/>
    <property type="match status" value="1"/>
</dbReference>
<proteinExistence type="predicted"/>
<evidence type="ECO:0000256" key="3">
    <source>
        <dbReference type="ARBA" id="ARBA00022692"/>
    </source>
</evidence>
<name>A0A1H4PWR6_9BACT</name>
<dbReference type="AlphaFoldDB" id="A0A1H4PWR6"/>
<evidence type="ECO:0000256" key="5">
    <source>
        <dbReference type="ARBA" id="ARBA00023136"/>
    </source>
</evidence>
<dbReference type="InterPro" id="IPR011577">
    <property type="entry name" value="Cyt_b561_bac/Ni-Hgenase"/>
</dbReference>
<dbReference type="GO" id="GO:0009055">
    <property type="term" value="F:electron transfer activity"/>
    <property type="evidence" value="ECO:0007669"/>
    <property type="project" value="InterPro"/>
</dbReference>
<reference evidence="8 9" key="1">
    <citation type="submission" date="2016-10" db="EMBL/GenBank/DDBJ databases">
        <authorList>
            <person name="de Groot N.N."/>
        </authorList>
    </citation>
    <scope>NUCLEOTIDE SEQUENCE [LARGE SCALE GENOMIC DNA]</scope>
    <source>
        <strain evidence="8 9">AB35.6</strain>
    </source>
</reference>
<keyword evidence="5 6" id="KW-0472">Membrane</keyword>
<dbReference type="GO" id="GO:0020037">
    <property type="term" value="F:heme binding"/>
    <property type="evidence" value="ECO:0007669"/>
    <property type="project" value="TreeGrafter"/>
</dbReference>
<feature type="transmembrane region" description="Helical" evidence="6">
    <location>
        <begin position="91"/>
        <end position="113"/>
    </location>
</feature>
<dbReference type="PANTHER" id="PTHR30485">
    <property type="entry name" value="NI/FE-HYDROGENASE 1 B-TYPE CYTOCHROME SUBUNIT"/>
    <property type="match status" value="1"/>
</dbReference>
<keyword evidence="4 6" id="KW-1133">Transmembrane helix</keyword>
<keyword evidence="3 6" id="KW-0812">Transmembrane</keyword>
<keyword evidence="2" id="KW-1003">Cell membrane</keyword>
<evidence type="ECO:0000313" key="9">
    <source>
        <dbReference type="Proteomes" id="UP000182409"/>
    </source>
</evidence>
<dbReference type="Pfam" id="PF01292">
    <property type="entry name" value="Ni_hydr_CYTB"/>
    <property type="match status" value="1"/>
</dbReference>
<gene>
    <name evidence="8" type="ORF">SAMN05443244_2699</name>
</gene>
<evidence type="ECO:0000256" key="6">
    <source>
        <dbReference type="SAM" id="Phobius"/>
    </source>
</evidence>
<dbReference type="InterPro" id="IPR016174">
    <property type="entry name" value="Di-haem_cyt_TM"/>
</dbReference>
<feature type="transmembrane region" description="Helical" evidence="6">
    <location>
        <begin position="197"/>
        <end position="219"/>
    </location>
</feature>
<dbReference type="PANTHER" id="PTHR30485:SF1">
    <property type="entry name" value="CYTOCHROME YDHU-RELATED"/>
    <property type="match status" value="1"/>
</dbReference>
<dbReference type="SUPFAM" id="SSF81342">
    <property type="entry name" value="Transmembrane di-heme cytochromes"/>
    <property type="match status" value="1"/>
</dbReference>
<sequence length="246" mass="28691">MRKIVQEEPLQLDRKHPLAIRWMHWINFPLLFLMIWSGLLIYWNDSDNPYQHPHAVYRIGIGSFTLVRLFPDWFWKATNAPNHVTQALGHHFFFMWLFVANGIAYVLFLVLSGEWRFLVPQKRSLRDAVQVTLVDLHLRKGLPPQTKYNGAQRIAYSAVILMGAGMLVTGLAIYKPTQLHWLTSLLGGYEMARWEHFWLTMSFLGFFLVHVGQVVLAGWNNFRAMVSGLEIKRVDEPSVEAERKSW</sequence>
<dbReference type="InterPro" id="IPR051542">
    <property type="entry name" value="Hydrogenase_cytochrome"/>
</dbReference>
<dbReference type="Proteomes" id="UP000182409">
    <property type="component" value="Unassembled WGS sequence"/>
</dbReference>
<dbReference type="GO" id="GO:0005886">
    <property type="term" value="C:plasma membrane"/>
    <property type="evidence" value="ECO:0007669"/>
    <property type="project" value="UniProtKB-SubCell"/>
</dbReference>
<evidence type="ECO:0000256" key="4">
    <source>
        <dbReference type="ARBA" id="ARBA00022989"/>
    </source>
</evidence>
<comment type="subcellular location">
    <subcellularLocation>
        <location evidence="1">Cell membrane</location>
        <topology evidence="1">Multi-pass membrane protein</topology>
    </subcellularLocation>
</comment>
<evidence type="ECO:0000259" key="7">
    <source>
        <dbReference type="Pfam" id="PF01292"/>
    </source>
</evidence>
<dbReference type="EMBL" id="FNSD01000001">
    <property type="protein sequence ID" value="SEC11839.1"/>
    <property type="molecule type" value="Genomic_DNA"/>
</dbReference>
<evidence type="ECO:0000256" key="2">
    <source>
        <dbReference type="ARBA" id="ARBA00022475"/>
    </source>
</evidence>
<protein>
    <submittedName>
        <fullName evidence="8">Thiosulfate reductase cytochrome b subunit</fullName>
    </submittedName>
</protein>
<accession>A0A1H4PWR6</accession>
<dbReference type="OrthoDB" id="257690at2"/>
<feature type="transmembrane region" description="Helical" evidence="6">
    <location>
        <begin position="22"/>
        <end position="43"/>
    </location>
</feature>
<dbReference type="RefSeq" id="WP_074654513.1">
    <property type="nucleotide sequence ID" value="NZ_FNSD01000001.1"/>
</dbReference>
<feature type="domain" description="Cytochrome b561 bacterial/Ni-hydrogenase" evidence="7">
    <location>
        <begin position="16"/>
        <end position="228"/>
    </location>
</feature>
<evidence type="ECO:0000256" key="1">
    <source>
        <dbReference type="ARBA" id="ARBA00004651"/>
    </source>
</evidence>
<evidence type="ECO:0000313" key="8">
    <source>
        <dbReference type="EMBL" id="SEC11839.1"/>
    </source>
</evidence>
<organism evidence="8 9">
    <name type="scientific">Terriglobus roseus</name>
    <dbReference type="NCBI Taxonomy" id="392734"/>
    <lineage>
        <taxon>Bacteria</taxon>
        <taxon>Pseudomonadati</taxon>
        <taxon>Acidobacteriota</taxon>
        <taxon>Terriglobia</taxon>
        <taxon>Terriglobales</taxon>
        <taxon>Acidobacteriaceae</taxon>
        <taxon>Terriglobus</taxon>
    </lineage>
</organism>
<feature type="transmembrane region" description="Helical" evidence="6">
    <location>
        <begin position="154"/>
        <end position="177"/>
    </location>
</feature>